<evidence type="ECO:0000313" key="2">
    <source>
        <dbReference type="Proteomes" id="UP000789901"/>
    </source>
</evidence>
<proteinExistence type="predicted"/>
<sequence>MADFYGLTGRGISGTELIKSNSLLPNCDVPVYDLELRKDNKNILKSVIIEISDILDQIRPDILIYVNDHENEAMRGVDAALVAASQKNSTTTKIAIPIEHTKHMMWLSDLSIEALKNWNTPNIQIKVITQDRPQSLSRLMKSLNSSIYFGDNVHLTINIDRSADPVTVKYCQTIEWPFGQKNIRYRIIQGGLVAAVSESYYPSTNDDYAIILEDDIEVSPFYYIWTKYIILKYRYGNDRNLVGRMFGISLYNMPISELNMAGRQLFNATKILQNTKYPNQSPYLSQVPCSWGALYFPEIWREFHDYLNARLADVSGPNLQQIIVPESRSSLWGRSWKRYMIELIYLRGYVMLYPNYQNYTSFSTNYAEKGVHYKVNKGGNNKLRVPLIKEDKLLKGLPGNHLPNFNDLPTLDLWGNVISPEELIQRGRKLHSEISRCPPSDIDKLTYDPQDLLCVDPSNELIA</sequence>
<gene>
    <name evidence="1" type="ORF">GMARGA_LOCUS18479</name>
</gene>
<dbReference type="Proteomes" id="UP000789901">
    <property type="component" value="Unassembled WGS sequence"/>
</dbReference>
<keyword evidence="2" id="KW-1185">Reference proteome</keyword>
<comment type="caution">
    <text evidence="1">The sequence shown here is derived from an EMBL/GenBank/DDBJ whole genome shotgun (WGS) entry which is preliminary data.</text>
</comment>
<accession>A0ABN7VGJ1</accession>
<dbReference type="InterPro" id="IPR029044">
    <property type="entry name" value="Nucleotide-diphossugar_trans"/>
</dbReference>
<dbReference type="SUPFAM" id="SSF53448">
    <property type="entry name" value="Nucleotide-diphospho-sugar transferases"/>
    <property type="match status" value="1"/>
</dbReference>
<protein>
    <submittedName>
        <fullName evidence="1">2020_t:CDS:1</fullName>
    </submittedName>
</protein>
<dbReference type="PANTHER" id="PTHR33604:SF3">
    <property type="entry name" value="OSJNBA0004B13.7 PROTEIN"/>
    <property type="match status" value="1"/>
</dbReference>
<organism evidence="1 2">
    <name type="scientific">Gigaspora margarita</name>
    <dbReference type="NCBI Taxonomy" id="4874"/>
    <lineage>
        <taxon>Eukaryota</taxon>
        <taxon>Fungi</taxon>
        <taxon>Fungi incertae sedis</taxon>
        <taxon>Mucoromycota</taxon>
        <taxon>Glomeromycotina</taxon>
        <taxon>Glomeromycetes</taxon>
        <taxon>Diversisporales</taxon>
        <taxon>Gigasporaceae</taxon>
        <taxon>Gigaspora</taxon>
    </lineage>
</organism>
<dbReference type="EMBL" id="CAJVQB010014775">
    <property type="protein sequence ID" value="CAG8770597.1"/>
    <property type="molecule type" value="Genomic_DNA"/>
</dbReference>
<reference evidence="1 2" key="1">
    <citation type="submission" date="2021-06" db="EMBL/GenBank/DDBJ databases">
        <authorList>
            <person name="Kallberg Y."/>
            <person name="Tangrot J."/>
            <person name="Rosling A."/>
        </authorList>
    </citation>
    <scope>NUCLEOTIDE SEQUENCE [LARGE SCALE GENOMIC DNA]</scope>
    <source>
        <strain evidence="1 2">120-4 pot B 10/14</strain>
    </source>
</reference>
<feature type="non-terminal residue" evidence="1">
    <location>
        <position position="463"/>
    </location>
</feature>
<name>A0ABN7VGJ1_GIGMA</name>
<evidence type="ECO:0000313" key="1">
    <source>
        <dbReference type="EMBL" id="CAG8770597.1"/>
    </source>
</evidence>
<dbReference type="PANTHER" id="PTHR33604">
    <property type="entry name" value="OSJNBA0004B13.7 PROTEIN"/>
    <property type="match status" value="1"/>
</dbReference>
<dbReference type="Gene3D" id="3.90.550.10">
    <property type="entry name" value="Spore Coat Polysaccharide Biosynthesis Protein SpsA, Chain A"/>
    <property type="match status" value="1"/>
</dbReference>